<dbReference type="Proteomes" id="UP001312865">
    <property type="component" value="Unassembled WGS sequence"/>
</dbReference>
<gene>
    <name evidence="3" type="ORF">WAK64_10370</name>
</gene>
<evidence type="ECO:0000259" key="2">
    <source>
        <dbReference type="Pfam" id="PF13400"/>
    </source>
</evidence>
<evidence type="ECO:0000313" key="4">
    <source>
        <dbReference type="Proteomes" id="UP001312865"/>
    </source>
</evidence>
<evidence type="ECO:0000313" key="3">
    <source>
        <dbReference type="EMBL" id="MEI5907461.1"/>
    </source>
</evidence>
<feature type="domain" description="Putative Flp pilus-assembly TadG-like N-terminal" evidence="2">
    <location>
        <begin position="13"/>
        <end position="54"/>
    </location>
</feature>
<evidence type="ECO:0000256" key="1">
    <source>
        <dbReference type="SAM" id="Phobius"/>
    </source>
</evidence>
<keyword evidence="4" id="KW-1185">Reference proteome</keyword>
<proteinExistence type="predicted"/>
<dbReference type="EMBL" id="JBBAXC010000007">
    <property type="protein sequence ID" value="MEI5907461.1"/>
    <property type="molecule type" value="Genomic_DNA"/>
</dbReference>
<keyword evidence="1" id="KW-0472">Membrane</keyword>
<dbReference type="Pfam" id="PF13400">
    <property type="entry name" value="Tad"/>
    <property type="match status" value="1"/>
</dbReference>
<feature type="transmembrane region" description="Helical" evidence="1">
    <location>
        <begin position="12"/>
        <end position="34"/>
    </location>
</feature>
<accession>A0ABU8HDM3</accession>
<keyword evidence="1" id="KW-1133">Transmembrane helix</keyword>
<sequence>MRKYVDNEKGNSIFFILWLFGIVAIVFLIVANIAKIYVVQSQANSAVEQAAFAATSVLIEETTKTIEEFDWDDISMQQKELDGGKTINEQIEEKQQEYVASGKDSDISYLQALNDVLPGEIDDHPELKDSFKANFSGVNSEIMNAAQSILSANDANPEDIEINLSTSKWRIEVKATVTYESIADKKLIEVFQSKIPQKGYGPKLKYLEEVYE</sequence>
<organism evidence="3 4">
    <name type="scientific">Bacillus spongiae</name>
    <dbReference type="NCBI Taxonomy" id="2683610"/>
    <lineage>
        <taxon>Bacteria</taxon>
        <taxon>Bacillati</taxon>
        <taxon>Bacillota</taxon>
        <taxon>Bacilli</taxon>
        <taxon>Bacillales</taxon>
        <taxon>Bacillaceae</taxon>
        <taxon>Bacillus</taxon>
    </lineage>
</organism>
<dbReference type="InterPro" id="IPR028087">
    <property type="entry name" value="Tad_N"/>
</dbReference>
<dbReference type="RefSeq" id="WP_336586897.1">
    <property type="nucleotide sequence ID" value="NZ_JBBAXC010000007.1"/>
</dbReference>
<keyword evidence="1" id="KW-0812">Transmembrane</keyword>
<comment type="caution">
    <text evidence="3">The sequence shown here is derived from an EMBL/GenBank/DDBJ whole genome shotgun (WGS) entry which is preliminary data.</text>
</comment>
<reference evidence="3 4" key="1">
    <citation type="journal article" date="2018" name="J. Microbiol.">
        <title>Bacillus spongiae sp. nov., isolated from sponge of Jeju Island.</title>
        <authorList>
            <person name="Lee G.E."/>
            <person name="Im W.T."/>
            <person name="Park J.S."/>
        </authorList>
    </citation>
    <scope>NUCLEOTIDE SEQUENCE [LARGE SCALE GENOMIC DNA]</scope>
    <source>
        <strain evidence="3 4">135PIL107-10</strain>
    </source>
</reference>
<name>A0ABU8HDM3_9BACI</name>
<protein>
    <recommendedName>
        <fullName evidence="2">Putative Flp pilus-assembly TadG-like N-terminal domain-containing protein</fullName>
    </recommendedName>
</protein>